<organism evidence="2 3">
    <name type="scientific">Ophiocordyceps australis</name>
    <dbReference type="NCBI Taxonomy" id="1399860"/>
    <lineage>
        <taxon>Eukaryota</taxon>
        <taxon>Fungi</taxon>
        <taxon>Dikarya</taxon>
        <taxon>Ascomycota</taxon>
        <taxon>Pezizomycotina</taxon>
        <taxon>Sordariomycetes</taxon>
        <taxon>Hypocreomycetidae</taxon>
        <taxon>Hypocreales</taxon>
        <taxon>Ophiocordycipitaceae</taxon>
        <taxon>Ophiocordyceps</taxon>
    </lineage>
</organism>
<evidence type="ECO:0008006" key="4">
    <source>
        <dbReference type="Google" id="ProtNLM"/>
    </source>
</evidence>
<dbReference type="STRING" id="1399860.A0A2C5YEH8"/>
<dbReference type="PANTHER" id="PTHR43591">
    <property type="entry name" value="METHYLTRANSFERASE"/>
    <property type="match status" value="1"/>
</dbReference>
<comment type="caution">
    <text evidence="2">The sequence shown here is derived from an EMBL/GenBank/DDBJ whole genome shotgun (WGS) entry which is preliminary data.</text>
</comment>
<dbReference type="CDD" id="cd02440">
    <property type="entry name" value="AdoMet_MTases"/>
    <property type="match status" value="1"/>
</dbReference>
<dbReference type="Gene3D" id="3.40.50.150">
    <property type="entry name" value="Vaccinia Virus protein VP39"/>
    <property type="match status" value="1"/>
</dbReference>
<dbReference type="OrthoDB" id="417697at2759"/>
<sequence length="285" mass="31940">MADSFYEQHLGRSEREADRLNEQFDLFTSNIGYLVHPRIKAALGSKPWVADVGTGTGIFLQRLDELQAFPGAVMHGWDLSSVMFPSPVPDHMTLSLLDLKQPIPKELHNKYDLVHARMLSVAFEPSERTPAVANAVQLLKPGGWLQWEEPDLAQAGVSQSHVDAKTDALQYLVQTFFTAFSTRVFPNWNLSSDMQAAGLTSIVRDCPTSDRVPETREAVAVNFTGLMHHLMCVLRPQEKEECERVRRESLEEIKAGCYLRFGFYVACGQKPLQAQDGSTEAKPHL</sequence>
<comment type="similarity">
    <text evidence="1">Belongs to the methyltransferase superfamily. LaeA methyltransferase family.</text>
</comment>
<dbReference type="Pfam" id="PF13489">
    <property type="entry name" value="Methyltransf_23"/>
    <property type="match status" value="1"/>
</dbReference>
<evidence type="ECO:0000256" key="1">
    <source>
        <dbReference type="ARBA" id="ARBA00038158"/>
    </source>
</evidence>
<keyword evidence="3" id="KW-1185">Reference proteome</keyword>
<evidence type="ECO:0000313" key="2">
    <source>
        <dbReference type="EMBL" id="PHH65880.1"/>
    </source>
</evidence>
<dbReference type="EMBL" id="NJET01000013">
    <property type="protein sequence ID" value="PHH65880.1"/>
    <property type="molecule type" value="Genomic_DNA"/>
</dbReference>
<dbReference type="InterPro" id="IPR029063">
    <property type="entry name" value="SAM-dependent_MTases_sf"/>
</dbReference>
<name>A0A2C5YEH8_9HYPO</name>
<proteinExistence type="inferred from homology"/>
<dbReference type="Proteomes" id="UP000226192">
    <property type="component" value="Unassembled WGS sequence"/>
</dbReference>
<evidence type="ECO:0000313" key="3">
    <source>
        <dbReference type="Proteomes" id="UP000226192"/>
    </source>
</evidence>
<dbReference type="SUPFAM" id="SSF53335">
    <property type="entry name" value="S-adenosyl-L-methionine-dependent methyltransferases"/>
    <property type="match status" value="1"/>
</dbReference>
<dbReference type="PANTHER" id="PTHR43591:SF110">
    <property type="entry name" value="RHODANESE DOMAIN-CONTAINING PROTEIN"/>
    <property type="match status" value="1"/>
</dbReference>
<accession>A0A2C5YEH8</accession>
<protein>
    <recommendedName>
        <fullName evidence="4">Methyltransferase domain-containing protein</fullName>
    </recommendedName>
</protein>
<dbReference type="AlphaFoldDB" id="A0A2C5YEH8"/>
<gene>
    <name evidence="2" type="ORF">CDD81_1249</name>
</gene>
<reference evidence="2 3" key="1">
    <citation type="submission" date="2017-06" db="EMBL/GenBank/DDBJ databases">
        <title>Ant-infecting Ophiocordyceps genomes reveal a high diversity of potential behavioral manipulation genes and a possible major role for enterotoxins.</title>
        <authorList>
            <person name="De Bekker C."/>
            <person name="Evans H.C."/>
            <person name="Brachmann A."/>
            <person name="Hughes D.P."/>
        </authorList>
    </citation>
    <scope>NUCLEOTIDE SEQUENCE [LARGE SCALE GENOMIC DNA]</scope>
    <source>
        <strain evidence="2 3">Map64</strain>
    </source>
</reference>